<gene>
    <name evidence="3" type="ORF">EV192_106767</name>
</gene>
<evidence type="ECO:0000256" key="2">
    <source>
        <dbReference type="SAM" id="Phobius"/>
    </source>
</evidence>
<feature type="region of interest" description="Disordered" evidence="1">
    <location>
        <begin position="58"/>
        <end position="158"/>
    </location>
</feature>
<feature type="region of interest" description="Disordered" evidence="1">
    <location>
        <begin position="1"/>
        <end position="22"/>
    </location>
</feature>
<proteinExistence type="predicted"/>
<keyword evidence="4" id="KW-1185">Reference proteome</keyword>
<sequence length="158" mass="16444">MRTSLTERDTQPMTRPRPVFVDPSGRRRRIVRRVAVGVSVLVGCYVLVLFAAALGVPVPHPGFLPLPDPPTQQPVQGGPDTSGNPPPGTRDPRRQSASVATKAQVPSGGAPGTGVVVTPAEPPSVTSTVQRPNSNANPSPPGLTKHTETHSHGNGPPQ</sequence>
<name>A0A4V2S6T3_9PSEU</name>
<keyword evidence="2" id="KW-0472">Membrane</keyword>
<feature type="compositionally biased region" description="Pro residues" evidence="1">
    <location>
        <begin position="58"/>
        <end position="72"/>
    </location>
</feature>
<comment type="caution">
    <text evidence="3">The sequence shown here is derived from an EMBL/GenBank/DDBJ whole genome shotgun (WGS) entry which is preliminary data.</text>
</comment>
<accession>A0A4V2S6T3</accession>
<keyword evidence="2" id="KW-0812">Transmembrane</keyword>
<feature type="compositionally biased region" description="Basic and acidic residues" evidence="1">
    <location>
        <begin position="1"/>
        <end position="10"/>
    </location>
</feature>
<dbReference type="Proteomes" id="UP000295680">
    <property type="component" value="Unassembled WGS sequence"/>
</dbReference>
<feature type="compositionally biased region" description="Polar residues" evidence="1">
    <location>
        <begin position="73"/>
        <end position="83"/>
    </location>
</feature>
<dbReference type="AlphaFoldDB" id="A0A4V2S6T3"/>
<dbReference type="EMBL" id="SLWS01000006">
    <property type="protein sequence ID" value="TCO57290.1"/>
    <property type="molecule type" value="Genomic_DNA"/>
</dbReference>
<evidence type="ECO:0000313" key="4">
    <source>
        <dbReference type="Proteomes" id="UP000295680"/>
    </source>
</evidence>
<feature type="transmembrane region" description="Helical" evidence="2">
    <location>
        <begin position="34"/>
        <end position="56"/>
    </location>
</feature>
<evidence type="ECO:0000313" key="3">
    <source>
        <dbReference type="EMBL" id="TCO57290.1"/>
    </source>
</evidence>
<organism evidence="3 4">
    <name type="scientific">Actinocrispum wychmicini</name>
    <dbReference type="NCBI Taxonomy" id="1213861"/>
    <lineage>
        <taxon>Bacteria</taxon>
        <taxon>Bacillati</taxon>
        <taxon>Actinomycetota</taxon>
        <taxon>Actinomycetes</taxon>
        <taxon>Pseudonocardiales</taxon>
        <taxon>Pseudonocardiaceae</taxon>
        <taxon>Actinocrispum</taxon>
    </lineage>
</organism>
<keyword evidence="2" id="KW-1133">Transmembrane helix</keyword>
<feature type="compositionally biased region" description="Polar residues" evidence="1">
    <location>
        <begin position="124"/>
        <end position="137"/>
    </location>
</feature>
<evidence type="ECO:0000256" key="1">
    <source>
        <dbReference type="SAM" id="MobiDB-lite"/>
    </source>
</evidence>
<feature type="compositionally biased region" description="Low complexity" evidence="1">
    <location>
        <begin position="105"/>
        <end position="119"/>
    </location>
</feature>
<protein>
    <submittedName>
        <fullName evidence="3">Uncharacterized protein</fullName>
    </submittedName>
</protein>
<reference evidence="3 4" key="1">
    <citation type="submission" date="2019-03" db="EMBL/GenBank/DDBJ databases">
        <title>Genomic Encyclopedia of Type Strains, Phase IV (KMG-IV): sequencing the most valuable type-strain genomes for metagenomic binning, comparative biology and taxonomic classification.</title>
        <authorList>
            <person name="Goeker M."/>
        </authorList>
    </citation>
    <scope>NUCLEOTIDE SEQUENCE [LARGE SCALE GENOMIC DNA]</scope>
    <source>
        <strain evidence="3 4">DSM 45934</strain>
    </source>
</reference>
<dbReference type="RefSeq" id="WP_132121209.1">
    <property type="nucleotide sequence ID" value="NZ_SLWS01000006.1"/>
</dbReference>